<sequence>MTQVSIKRVKFASQMEPDLYEGLKIVAQQDGRQIQAVLEDAVRAYIENRRGPAARRHVLDALEVSMIEHDALYRELAK</sequence>
<name>A0A212J6Z9_9BACT</name>
<dbReference type="GO" id="GO:0006355">
    <property type="term" value="P:regulation of DNA-templated transcription"/>
    <property type="evidence" value="ECO:0007669"/>
    <property type="project" value="InterPro"/>
</dbReference>
<reference evidence="1" key="1">
    <citation type="submission" date="2016-04" db="EMBL/GenBank/DDBJ databases">
        <authorList>
            <person name="Evans L.H."/>
            <person name="Alamgir A."/>
            <person name="Owens N."/>
            <person name="Weber N.D."/>
            <person name="Virtaneva K."/>
            <person name="Barbian K."/>
            <person name="Babar A."/>
            <person name="Rosenke K."/>
        </authorList>
    </citation>
    <scope>NUCLEOTIDE SEQUENCE</scope>
    <source>
        <strain evidence="1">92-2</strain>
    </source>
</reference>
<protein>
    <submittedName>
        <fullName evidence="1">Uncharacterized protein</fullName>
    </submittedName>
</protein>
<dbReference type="InterPro" id="IPR013321">
    <property type="entry name" value="Arc_rbn_hlx_hlx"/>
</dbReference>
<dbReference type="RefSeq" id="WP_296935085.1">
    <property type="nucleotide sequence ID" value="NZ_LT598928.1"/>
</dbReference>
<proteinExistence type="predicted"/>
<dbReference type="Gene3D" id="1.10.1220.10">
    <property type="entry name" value="Met repressor-like"/>
    <property type="match status" value="1"/>
</dbReference>
<organism evidence="1">
    <name type="scientific">uncultured Desulfovibrio sp</name>
    <dbReference type="NCBI Taxonomy" id="167968"/>
    <lineage>
        <taxon>Bacteria</taxon>
        <taxon>Pseudomonadati</taxon>
        <taxon>Thermodesulfobacteriota</taxon>
        <taxon>Desulfovibrionia</taxon>
        <taxon>Desulfovibrionales</taxon>
        <taxon>Desulfovibrionaceae</taxon>
        <taxon>Desulfovibrio</taxon>
        <taxon>environmental samples</taxon>
    </lineage>
</organism>
<accession>A0A212J6Z9</accession>
<dbReference type="AlphaFoldDB" id="A0A212J6Z9"/>
<evidence type="ECO:0000313" key="1">
    <source>
        <dbReference type="EMBL" id="SBV95210.1"/>
    </source>
</evidence>
<gene>
    <name evidence="1" type="ORF">KM92DES2_10632</name>
</gene>
<dbReference type="EMBL" id="FLUP01000001">
    <property type="protein sequence ID" value="SBV95210.1"/>
    <property type="molecule type" value="Genomic_DNA"/>
</dbReference>